<feature type="region of interest" description="Disordered" evidence="1">
    <location>
        <begin position="31"/>
        <end position="263"/>
    </location>
</feature>
<evidence type="ECO:0000256" key="1">
    <source>
        <dbReference type="SAM" id="MobiDB-lite"/>
    </source>
</evidence>
<evidence type="ECO:0000313" key="3">
    <source>
        <dbReference type="Proteomes" id="UP000054047"/>
    </source>
</evidence>
<keyword evidence="3" id="KW-1185">Reference proteome</keyword>
<reference evidence="2 3" key="1">
    <citation type="submission" date="2013-12" db="EMBL/GenBank/DDBJ databases">
        <title>Draft genome of the parsitic nematode Ancylostoma duodenale.</title>
        <authorList>
            <person name="Mitreva M."/>
        </authorList>
    </citation>
    <scope>NUCLEOTIDE SEQUENCE [LARGE SCALE GENOMIC DNA]</scope>
    <source>
        <strain evidence="2 3">Zhejiang</strain>
    </source>
</reference>
<feature type="compositionally biased region" description="Low complexity" evidence="1">
    <location>
        <begin position="148"/>
        <end position="172"/>
    </location>
</feature>
<sequence length="263" mass="26668">MALSVSVVVPEATLKPATSAMDKLLRRDSLTTKLTEAMERKKSLTPASENGKNSTESRSASQTPSRSVSPNVTPTSAAIKKSEGSEKTPLGNSSPKEAVSAGGNAVANNKEGGSSSTNSAAKAASPASVNGTSVARKSPAPAAGSREATPTKTPTAAKPAPSSNGTSSTPNSVLKEPSPAKATATDSSGKARSPASGKNEEKNAEPVKAPLPIIVTSSVENQGDSSSSQEPTAEFTIALPETKKEYSQEQAEGRRVAPNAILQ</sequence>
<feature type="compositionally biased region" description="Low complexity" evidence="1">
    <location>
        <begin position="98"/>
        <end position="128"/>
    </location>
</feature>
<name>A0A0C2FZH7_9BILA</name>
<proteinExistence type="predicted"/>
<accession>A0A0C2FZH7</accession>
<gene>
    <name evidence="2" type="ORF">ANCDUO_15845</name>
</gene>
<dbReference type="OrthoDB" id="5860434at2759"/>
<feature type="compositionally biased region" description="Basic and acidic residues" evidence="1">
    <location>
        <begin position="241"/>
        <end position="255"/>
    </location>
</feature>
<feature type="compositionally biased region" description="Basic and acidic residues" evidence="1">
    <location>
        <begin position="31"/>
        <end position="42"/>
    </location>
</feature>
<organism evidence="2 3">
    <name type="scientific">Ancylostoma duodenale</name>
    <dbReference type="NCBI Taxonomy" id="51022"/>
    <lineage>
        <taxon>Eukaryota</taxon>
        <taxon>Metazoa</taxon>
        <taxon>Ecdysozoa</taxon>
        <taxon>Nematoda</taxon>
        <taxon>Chromadorea</taxon>
        <taxon>Rhabditida</taxon>
        <taxon>Rhabditina</taxon>
        <taxon>Rhabditomorpha</taxon>
        <taxon>Strongyloidea</taxon>
        <taxon>Ancylostomatidae</taxon>
        <taxon>Ancylostomatinae</taxon>
        <taxon>Ancylostoma</taxon>
    </lineage>
</organism>
<dbReference type="Proteomes" id="UP000054047">
    <property type="component" value="Unassembled WGS sequence"/>
</dbReference>
<feature type="compositionally biased region" description="Polar residues" evidence="1">
    <location>
        <begin position="45"/>
        <end position="76"/>
    </location>
</feature>
<dbReference type="AlphaFoldDB" id="A0A0C2FZH7"/>
<protein>
    <submittedName>
        <fullName evidence="2">Uncharacterized protein</fullName>
    </submittedName>
</protein>
<dbReference type="EMBL" id="KN739910">
    <property type="protein sequence ID" value="KIH54010.1"/>
    <property type="molecule type" value="Genomic_DNA"/>
</dbReference>
<evidence type="ECO:0000313" key="2">
    <source>
        <dbReference type="EMBL" id="KIH54010.1"/>
    </source>
</evidence>
<feature type="compositionally biased region" description="Polar residues" evidence="1">
    <location>
        <begin position="215"/>
        <end position="231"/>
    </location>
</feature>